<dbReference type="Proteomes" id="UP000502196">
    <property type="component" value="Chromosome"/>
</dbReference>
<name>A0A6F9EGK5_9BACL</name>
<sequence>MRAVANVTLVRSVPMRNGNTGDTAQTNVEAVPVRSVPMRNGNGSPQIHFHARISRS</sequence>
<evidence type="ECO:0000313" key="1">
    <source>
        <dbReference type="EMBL" id="CAB3395543.1"/>
    </source>
</evidence>
<proteinExistence type="predicted"/>
<protein>
    <submittedName>
        <fullName evidence="1">Uncharacterized protein</fullName>
    </submittedName>
</protein>
<organism evidence="1 2">
    <name type="scientific">Kyrpidia spormannii</name>
    <dbReference type="NCBI Taxonomy" id="2055160"/>
    <lineage>
        <taxon>Bacteria</taxon>
        <taxon>Bacillati</taxon>
        <taxon>Bacillota</taxon>
        <taxon>Bacilli</taxon>
        <taxon>Bacillales</taxon>
        <taxon>Alicyclobacillaceae</taxon>
        <taxon>Kyrpidia</taxon>
    </lineage>
</organism>
<evidence type="ECO:0000313" key="2">
    <source>
        <dbReference type="Proteomes" id="UP000502196"/>
    </source>
</evidence>
<accession>A0A6F9EGK5</accession>
<dbReference type="AlphaFoldDB" id="A0A6F9EGK5"/>
<gene>
    <name evidence="1" type="ORF">COOX1_2965</name>
</gene>
<dbReference type="EMBL" id="LR792683">
    <property type="protein sequence ID" value="CAB3395543.1"/>
    <property type="molecule type" value="Genomic_DNA"/>
</dbReference>
<reference evidence="1 2" key="1">
    <citation type="submission" date="2020-04" db="EMBL/GenBank/DDBJ databases">
        <authorList>
            <person name="Hogendoorn C."/>
        </authorList>
    </citation>
    <scope>NUCLEOTIDE SEQUENCE [LARGE SCALE GENOMIC DNA]</scope>
    <source>
        <strain evidence="1">COOX1</strain>
    </source>
</reference>